<evidence type="ECO:0000256" key="2">
    <source>
        <dbReference type="ARBA" id="ARBA00022645"/>
    </source>
</evidence>
<dbReference type="InterPro" id="IPR027478">
    <property type="entry name" value="LdcA_N"/>
</dbReference>
<evidence type="ECO:0000256" key="5">
    <source>
        <dbReference type="ARBA" id="ARBA00022825"/>
    </source>
</evidence>
<evidence type="ECO:0000259" key="7">
    <source>
        <dbReference type="Pfam" id="PF17676"/>
    </source>
</evidence>
<sequence length="272" mass="29268">MKIAVVAPSCTLKPEAAEAVVAIAAARDDCELVIHPQCFLSDGHFAGPDNARLAALREVMADEGYDAVWFARGGYGSNRIAESAVEDLPAAARAKTYLGYSDSGFLLAAFDKAGLDVAHGPMVQDVVRPGGEAAIHRALDWLVRREPAALEPGLQPGRRAMAFNLTVLSNLLGTSLEPDFDGVELLIEDVAEHEYRIDRTMFHVTGSPAIRRLGSLRMGRMSEIPDNDPVFGNDAESIVRDWCERSGIAFGGRADIGHDAANRVVPFNIRSG</sequence>
<dbReference type="InterPro" id="IPR040921">
    <property type="entry name" value="Peptidase_S66C"/>
</dbReference>
<evidence type="ECO:0000313" key="8">
    <source>
        <dbReference type="EMBL" id="MCL6740816.1"/>
    </source>
</evidence>
<proteinExistence type="inferred from homology"/>
<dbReference type="EMBL" id="JAMGBB010000001">
    <property type="protein sequence ID" value="MCL6740816.1"/>
    <property type="molecule type" value="Genomic_DNA"/>
</dbReference>
<evidence type="ECO:0000256" key="1">
    <source>
        <dbReference type="ARBA" id="ARBA00010233"/>
    </source>
</evidence>
<evidence type="ECO:0000256" key="4">
    <source>
        <dbReference type="ARBA" id="ARBA00022801"/>
    </source>
</evidence>
<keyword evidence="2" id="KW-0121">Carboxypeptidase</keyword>
<name>A0ABT0S8R9_9SPHN</name>
<comment type="similarity">
    <text evidence="1">Belongs to the peptidase S66 family.</text>
</comment>
<dbReference type="Gene3D" id="3.40.50.10740">
    <property type="entry name" value="Class I glutamine amidotransferase-like"/>
    <property type="match status" value="1"/>
</dbReference>
<evidence type="ECO:0000259" key="6">
    <source>
        <dbReference type="Pfam" id="PF02016"/>
    </source>
</evidence>
<dbReference type="Proteomes" id="UP001165383">
    <property type="component" value="Unassembled WGS sequence"/>
</dbReference>
<reference evidence="8" key="1">
    <citation type="submission" date="2022-05" db="EMBL/GenBank/DDBJ databases">
        <authorList>
            <person name="Jo J.-H."/>
            <person name="Im W.-T."/>
        </authorList>
    </citation>
    <scope>NUCLEOTIDE SEQUENCE</scope>
    <source>
        <strain evidence="8">RB56-2</strain>
    </source>
</reference>
<feature type="domain" description="LD-carboxypeptidase N-terminal" evidence="6">
    <location>
        <begin position="3"/>
        <end position="120"/>
    </location>
</feature>
<keyword evidence="3" id="KW-0645">Protease</keyword>
<dbReference type="InterPro" id="IPR029062">
    <property type="entry name" value="Class_I_gatase-like"/>
</dbReference>
<organism evidence="8 9">
    <name type="scientific">Sphingomonas brevis</name>
    <dbReference type="NCBI Taxonomy" id="2908206"/>
    <lineage>
        <taxon>Bacteria</taxon>
        <taxon>Pseudomonadati</taxon>
        <taxon>Pseudomonadota</taxon>
        <taxon>Alphaproteobacteria</taxon>
        <taxon>Sphingomonadales</taxon>
        <taxon>Sphingomonadaceae</taxon>
        <taxon>Sphingomonas</taxon>
    </lineage>
</organism>
<dbReference type="InterPro" id="IPR027461">
    <property type="entry name" value="Carboxypeptidase_A_C_sf"/>
</dbReference>
<dbReference type="PANTHER" id="PTHR30237:SF2">
    <property type="entry name" value="MUREIN TETRAPEPTIDE CARBOXYPEPTIDASE"/>
    <property type="match status" value="1"/>
</dbReference>
<dbReference type="CDD" id="cd07025">
    <property type="entry name" value="Peptidase_S66"/>
    <property type="match status" value="1"/>
</dbReference>
<gene>
    <name evidence="8" type="ORF">LZ518_06675</name>
</gene>
<dbReference type="Pfam" id="PF02016">
    <property type="entry name" value="Peptidase_S66"/>
    <property type="match status" value="1"/>
</dbReference>
<evidence type="ECO:0000313" key="9">
    <source>
        <dbReference type="Proteomes" id="UP001165383"/>
    </source>
</evidence>
<accession>A0ABT0S8R9</accession>
<keyword evidence="5" id="KW-0720">Serine protease</keyword>
<dbReference type="InterPro" id="IPR040449">
    <property type="entry name" value="Peptidase_S66_N"/>
</dbReference>
<comment type="caution">
    <text evidence="8">The sequence shown here is derived from an EMBL/GenBank/DDBJ whole genome shotgun (WGS) entry which is preliminary data.</text>
</comment>
<keyword evidence="4" id="KW-0378">Hydrolase</keyword>
<keyword evidence="9" id="KW-1185">Reference proteome</keyword>
<dbReference type="Gene3D" id="3.50.30.60">
    <property type="entry name" value="LD-carboxypeptidase A C-terminal domain-like"/>
    <property type="match status" value="1"/>
</dbReference>
<evidence type="ECO:0000256" key="3">
    <source>
        <dbReference type="ARBA" id="ARBA00022670"/>
    </source>
</evidence>
<dbReference type="SUPFAM" id="SSF141986">
    <property type="entry name" value="LD-carboxypeptidase A C-terminal domain-like"/>
    <property type="match status" value="1"/>
</dbReference>
<dbReference type="Pfam" id="PF17676">
    <property type="entry name" value="Peptidase_S66C"/>
    <property type="match status" value="1"/>
</dbReference>
<dbReference type="PANTHER" id="PTHR30237">
    <property type="entry name" value="MURAMOYLTETRAPEPTIDE CARBOXYPEPTIDASE"/>
    <property type="match status" value="1"/>
</dbReference>
<dbReference type="SUPFAM" id="SSF52317">
    <property type="entry name" value="Class I glutamine amidotransferase-like"/>
    <property type="match status" value="1"/>
</dbReference>
<protein>
    <submittedName>
        <fullName evidence="8">LD-carboxypeptidase</fullName>
    </submittedName>
</protein>
<dbReference type="InterPro" id="IPR003507">
    <property type="entry name" value="S66_fam"/>
</dbReference>
<feature type="domain" description="LD-carboxypeptidase C-terminal" evidence="7">
    <location>
        <begin position="164"/>
        <end position="269"/>
    </location>
</feature>